<feature type="region of interest" description="Disordered" evidence="1">
    <location>
        <begin position="562"/>
        <end position="596"/>
    </location>
</feature>
<feature type="compositionally biased region" description="Basic residues" evidence="1">
    <location>
        <begin position="573"/>
        <end position="583"/>
    </location>
</feature>
<evidence type="ECO:0000313" key="4">
    <source>
        <dbReference type="Proteomes" id="UP001237642"/>
    </source>
</evidence>
<dbReference type="InterPro" id="IPR025558">
    <property type="entry name" value="DUF4283"/>
</dbReference>
<protein>
    <recommendedName>
        <fullName evidence="2">DUF4283 domain-containing protein</fullName>
    </recommendedName>
</protein>
<gene>
    <name evidence="3" type="ORF">POM88_035822</name>
</gene>
<dbReference type="AlphaFoldDB" id="A0AAD8HP73"/>
<evidence type="ECO:0000313" key="3">
    <source>
        <dbReference type="EMBL" id="KAK1369730.1"/>
    </source>
</evidence>
<dbReference type="PANTHER" id="PTHR31286:SF165">
    <property type="entry name" value="DUF4283 DOMAIN-CONTAINING PROTEIN"/>
    <property type="match status" value="1"/>
</dbReference>
<feature type="compositionally biased region" description="Basic and acidic residues" evidence="1">
    <location>
        <begin position="52"/>
        <end position="64"/>
    </location>
</feature>
<dbReference type="EMBL" id="JAUIZM010000008">
    <property type="protein sequence ID" value="KAK1369730.1"/>
    <property type="molecule type" value="Genomic_DNA"/>
</dbReference>
<keyword evidence="4" id="KW-1185">Reference proteome</keyword>
<proteinExistence type="predicted"/>
<accession>A0AAD8HP73</accession>
<name>A0AAD8HP73_9APIA</name>
<feature type="compositionally biased region" description="Basic and acidic residues" evidence="1">
    <location>
        <begin position="246"/>
        <end position="260"/>
    </location>
</feature>
<feature type="compositionally biased region" description="Acidic residues" evidence="1">
    <location>
        <begin position="81"/>
        <end position="102"/>
    </location>
</feature>
<feature type="region of interest" description="Disordered" evidence="1">
    <location>
        <begin position="52"/>
        <end position="104"/>
    </location>
</feature>
<dbReference type="Pfam" id="PF14111">
    <property type="entry name" value="DUF4283"/>
    <property type="match status" value="1"/>
</dbReference>
<feature type="region of interest" description="Disordered" evidence="1">
    <location>
        <begin position="510"/>
        <end position="546"/>
    </location>
</feature>
<feature type="domain" description="DUF4283" evidence="2">
    <location>
        <begin position="302"/>
        <end position="382"/>
    </location>
</feature>
<feature type="compositionally biased region" description="Polar residues" evidence="1">
    <location>
        <begin position="584"/>
        <end position="596"/>
    </location>
</feature>
<dbReference type="InterPro" id="IPR040256">
    <property type="entry name" value="At4g02000-like"/>
</dbReference>
<dbReference type="PANTHER" id="PTHR31286">
    <property type="entry name" value="GLYCINE-RICH CELL WALL STRUCTURAL PROTEIN 1.8-LIKE"/>
    <property type="match status" value="1"/>
</dbReference>
<feature type="region of interest" description="Disordered" evidence="1">
    <location>
        <begin position="246"/>
        <end position="267"/>
    </location>
</feature>
<sequence length="596" mass="66097">MGCNSTFGSEGVPADHDGEALEFGVCDDSGVSFIVPGSVFQELMREKLSDEDFKHHEASPRQEKGFNVQNSSSGGIPVESLIEDDGESSDEEPPISPEEEEQMANYTTNPTMKAAFEINKNERDELFILRQKMMDMQSLLRKRGINMVELETESNKEEVRFNAGTINPECFISGRDELGLPIFSNASKMVGKIPKSAVGVSGAKNSQGEEKTEIEDLIENFATAKDAKNFGVEDFPGLNKDCCRDGDEHSEKLRPRDDSGNKQSWSNILRTKPQPTLKLRYCPLSPGSSIVSPPEEVLLKGCEKFKCCLVGTFTKRIVSYSRVITLANLAWKEKGLVGVSQKNPNRFIFKFVTEVDMNNVLARGTWYFDRQPMVFCAWGNTVGIGTIKSMPLWVKLHNLLDYYWTEEGLSHVASAIGPPVVDALTAQLNPLPFARVCVTYSYGDPLLDTIAVAMAACPLSTRIWVQNKSEKHSCTEEKEPEVTDSKDAVHPVELNEDGFTSPVFDTKGWTEVKRKHRQTTPEPESVTDLEEASPTPQKTFQGLKNVDEIDKKKGGFVASSFITNQSSSSSGRRLTKSQKKKLRSQNGGSFSPKPSQ</sequence>
<evidence type="ECO:0000256" key="1">
    <source>
        <dbReference type="SAM" id="MobiDB-lite"/>
    </source>
</evidence>
<evidence type="ECO:0000259" key="2">
    <source>
        <dbReference type="Pfam" id="PF14111"/>
    </source>
</evidence>
<comment type="caution">
    <text evidence="3">The sequence shown here is derived from an EMBL/GenBank/DDBJ whole genome shotgun (WGS) entry which is preliminary data.</text>
</comment>
<organism evidence="3 4">
    <name type="scientific">Heracleum sosnowskyi</name>
    <dbReference type="NCBI Taxonomy" id="360622"/>
    <lineage>
        <taxon>Eukaryota</taxon>
        <taxon>Viridiplantae</taxon>
        <taxon>Streptophyta</taxon>
        <taxon>Embryophyta</taxon>
        <taxon>Tracheophyta</taxon>
        <taxon>Spermatophyta</taxon>
        <taxon>Magnoliopsida</taxon>
        <taxon>eudicotyledons</taxon>
        <taxon>Gunneridae</taxon>
        <taxon>Pentapetalae</taxon>
        <taxon>asterids</taxon>
        <taxon>campanulids</taxon>
        <taxon>Apiales</taxon>
        <taxon>Apiaceae</taxon>
        <taxon>Apioideae</taxon>
        <taxon>apioid superclade</taxon>
        <taxon>Tordylieae</taxon>
        <taxon>Tordyliinae</taxon>
        <taxon>Heracleum</taxon>
    </lineage>
</organism>
<dbReference type="Proteomes" id="UP001237642">
    <property type="component" value="Unassembled WGS sequence"/>
</dbReference>
<reference evidence="3" key="2">
    <citation type="submission" date="2023-05" db="EMBL/GenBank/DDBJ databases">
        <authorList>
            <person name="Schelkunov M.I."/>
        </authorList>
    </citation>
    <scope>NUCLEOTIDE SEQUENCE</scope>
    <source>
        <strain evidence="3">Hsosn_3</strain>
        <tissue evidence="3">Leaf</tissue>
    </source>
</reference>
<reference evidence="3" key="1">
    <citation type="submission" date="2023-02" db="EMBL/GenBank/DDBJ databases">
        <title>Genome of toxic invasive species Heracleum sosnowskyi carries increased number of genes despite the absence of recent whole-genome duplications.</title>
        <authorList>
            <person name="Schelkunov M."/>
            <person name="Shtratnikova V."/>
            <person name="Makarenko M."/>
            <person name="Klepikova A."/>
            <person name="Omelchenko D."/>
            <person name="Novikova G."/>
            <person name="Obukhova E."/>
            <person name="Bogdanov V."/>
            <person name="Penin A."/>
            <person name="Logacheva M."/>
        </authorList>
    </citation>
    <scope>NUCLEOTIDE SEQUENCE</scope>
    <source>
        <strain evidence="3">Hsosn_3</strain>
        <tissue evidence="3">Leaf</tissue>
    </source>
</reference>